<dbReference type="Proteomes" id="UP001597521">
    <property type="component" value="Unassembled WGS sequence"/>
</dbReference>
<accession>A0ABW5QH46</accession>
<protein>
    <recommendedName>
        <fullName evidence="3">DUF2007 domain-containing protein</fullName>
    </recommendedName>
</protein>
<comment type="caution">
    <text evidence="1">The sequence shown here is derived from an EMBL/GenBank/DDBJ whole genome shotgun (WGS) entry which is preliminary data.</text>
</comment>
<organism evidence="1 2">
    <name type="scientific">Devosia albogilva</name>
    <dbReference type="NCBI Taxonomy" id="429726"/>
    <lineage>
        <taxon>Bacteria</taxon>
        <taxon>Pseudomonadati</taxon>
        <taxon>Pseudomonadota</taxon>
        <taxon>Alphaproteobacteria</taxon>
        <taxon>Hyphomicrobiales</taxon>
        <taxon>Devosiaceae</taxon>
        <taxon>Devosia</taxon>
    </lineage>
</organism>
<evidence type="ECO:0008006" key="3">
    <source>
        <dbReference type="Google" id="ProtNLM"/>
    </source>
</evidence>
<reference evidence="2" key="1">
    <citation type="journal article" date="2019" name="Int. J. Syst. Evol. Microbiol.">
        <title>The Global Catalogue of Microorganisms (GCM) 10K type strain sequencing project: providing services to taxonomists for standard genome sequencing and annotation.</title>
        <authorList>
            <consortium name="The Broad Institute Genomics Platform"/>
            <consortium name="The Broad Institute Genome Sequencing Center for Infectious Disease"/>
            <person name="Wu L."/>
            <person name="Ma J."/>
        </authorList>
    </citation>
    <scope>NUCLEOTIDE SEQUENCE [LARGE SCALE GENOMIC DNA]</scope>
    <source>
        <strain evidence="2">CCM 7427</strain>
    </source>
</reference>
<dbReference type="RefSeq" id="WP_386832045.1">
    <property type="nucleotide sequence ID" value="NZ_JBHUNP010000001.1"/>
</dbReference>
<dbReference type="EMBL" id="JBHUNP010000001">
    <property type="protein sequence ID" value="MFD2647002.1"/>
    <property type="molecule type" value="Genomic_DNA"/>
</dbReference>
<name>A0ABW5QH46_9HYPH</name>
<keyword evidence="2" id="KW-1185">Reference proteome</keyword>
<proteinExistence type="predicted"/>
<sequence>MYRIIADVEDMAQARVLIAALRAHGFHPLEPGEGGLPGVPRLFGAGGTPIQVPETEAEDATALAQALLQEMRDSP</sequence>
<evidence type="ECO:0000313" key="2">
    <source>
        <dbReference type="Proteomes" id="UP001597521"/>
    </source>
</evidence>
<evidence type="ECO:0000313" key="1">
    <source>
        <dbReference type="EMBL" id="MFD2647002.1"/>
    </source>
</evidence>
<gene>
    <name evidence="1" type="ORF">ACFSX5_04230</name>
</gene>